<dbReference type="GO" id="GO:0016208">
    <property type="term" value="F:AMP binding"/>
    <property type="evidence" value="ECO:0007669"/>
    <property type="project" value="TreeGrafter"/>
</dbReference>
<dbReference type="SUPFAM" id="SSF54631">
    <property type="entry name" value="CBS-domain pair"/>
    <property type="match status" value="2"/>
</dbReference>
<protein>
    <submittedName>
        <fullName evidence="8">AMPK-gamma subunit</fullName>
    </submittedName>
</protein>
<evidence type="ECO:0000256" key="1">
    <source>
        <dbReference type="ARBA" id="ARBA00006750"/>
    </source>
</evidence>
<dbReference type="CDD" id="cd04641">
    <property type="entry name" value="CBS_euAMPK_gamma-like_repeat2"/>
    <property type="match status" value="1"/>
</dbReference>
<dbReference type="GO" id="GO:0005737">
    <property type="term" value="C:cytoplasm"/>
    <property type="evidence" value="ECO:0007669"/>
    <property type="project" value="TreeGrafter"/>
</dbReference>
<dbReference type="Gene3D" id="3.10.580.10">
    <property type="entry name" value="CBS-domain"/>
    <property type="match status" value="2"/>
</dbReference>
<evidence type="ECO:0000256" key="4">
    <source>
        <dbReference type="ARBA" id="ARBA00025878"/>
    </source>
</evidence>
<dbReference type="Pfam" id="PF00571">
    <property type="entry name" value="CBS"/>
    <property type="match status" value="3"/>
</dbReference>
<dbReference type="InterPro" id="IPR050511">
    <property type="entry name" value="AMPK_gamma/SDS23_families"/>
</dbReference>
<dbReference type="CDD" id="cd04618">
    <property type="entry name" value="CBS_euAMPK_gamma-like_repeat1"/>
    <property type="match status" value="1"/>
</dbReference>
<feature type="region of interest" description="Disordered" evidence="6">
    <location>
        <begin position="78"/>
        <end position="102"/>
    </location>
</feature>
<dbReference type="GO" id="GO:0019901">
    <property type="term" value="F:protein kinase binding"/>
    <property type="evidence" value="ECO:0007669"/>
    <property type="project" value="TreeGrafter"/>
</dbReference>
<evidence type="ECO:0000256" key="2">
    <source>
        <dbReference type="ARBA" id="ARBA00022737"/>
    </source>
</evidence>
<evidence type="ECO:0000313" key="8">
    <source>
        <dbReference type="EMBL" id="EJD74972.1"/>
    </source>
</evidence>
<dbReference type="KEGG" id="loa:LOAG_17790"/>
<sequence length="638" mass="72713">MFQELNMASYTPTTRQDHNGNGHQHNVYTRCGFEDVEFNIPVPSFRRTEHTLMDTFRERLNLRTYRESLDTFTCDNEMLDEDLGHPPATHDTPPGTHMGSLQSDSLLSTTLRSRSRSDATSTPLFCRQSVGTIVLFPNRLEKQSKRHNRRVRNERHSVCLTDLPELKSCSWSVPSNHLFADVKPANVSVTNVNGQWHRPSSAVEMRSSMWNLTCHSSPIQIEVDRNDTFEKHQPSLIHTSQKRGVFNTNTLPNARRVESEPISPFSNYAILIKESPFNLSSEQLPLYPPYDGATPEFFKVIFESQDAVYSSFMRAHKCYDLIPTSTKLVVFDTELTVKKAFFALIYNGVRAAPLWDSKKQEFVGMLTITDFIRILQKYYTKNGSKNEGIQDLEKHKIANWRDELERDGHLKPLASISPSESLYQAIHVLCKEKVHRLPVMEECTGNIAFILTHKRLIKFLYLYMIDLPRPSFMEKTPLELGIGTWNNVLTVTQNTALIDIMDIFLSKRVSALPVLDDNAKVVDIYAKFDAINLAANKSYIDLGVTAQEALRHRVDWFEGVRCCSPDDSLMKTVEIIVRAEVHRLVVTDHDKKVIGIISLSDILRFLVLEPPVTPPGNGTPDFAMDDIIGSNDEEIYCS</sequence>
<feature type="domain" description="CBS" evidence="7">
    <location>
        <begin position="409"/>
        <end position="467"/>
    </location>
</feature>
<dbReference type="OrthoDB" id="449052at2759"/>
<dbReference type="EMBL" id="JH712194">
    <property type="protein sequence ID" value="EJD74972.1"/>
    <property type="molecule type" value="Genomic_DNA"/>
</dbReference>
<reference evidence="8" key="1">
    <citation type="submission" date="2012-04" db="EMBL/GenBank/DDBJ databases">
        <title>The Genome Sequence of Loa loa.</title>
        <authorList>
            <consortium name="The Broad Institute Genome Sequencing Platform"/>
            <consortium name="Broad Institute Genome Sequencing Center for Infectious Disease"/>
            <person name="Nutman T.B."/>
            <person name="Fink D.L."/>
            <person name="Russ C."/>
            <person name="Young S."/>
            <person name="Zeng Q."/>
            <person name="Gargeya S."/>
            <person name="Alvarado L."/>
            <person name="Berlin A."/>
            <person name="Chapman S.B."/>
            <person name="Chen Z."/>
            <person name="Freedman E."/>
            <person name="Gellesch M."/>
            <person name="Goldberg J."/>
            <person name="Griggs A."/>
            <person name="Gujja S."/>
            <person name="Heilman E.R."/>
            <person name="Heiman D."/>
            <person name="Howarth C."/>
            <person name="Mehta T."/>
            <person name="Neiman D."/>
            <person name="Pearson M."/>
            <person name="Roberts A."/>
            <person name="Saif S."/>
            <person name="Shea T."/>
            <person name="Shenoy N."/>
            <person name="Sisk P."/>
            <person name="Stolte C."/>
            <person name="Sykes S."/>
            <person name="White J."/>
            <person name="Yandava C."/>
            <person name="Haas B."/>
            <person name="Henn M.R."/>
            <person name="Nusbaum C."/>
            <person name="Birren B."/>
        </authorList>
    </citation>
    <scope>NUCLEOTIDE SEQUENCE [LARGE SCALE GENOMIC DNA]</scope>
</reference>
<name>A0A1S0UH07_LOALO</name>
<accession>A0A1S0UH07</accession>
<comment type="subunit">
    <text evidence="4">AMPK is a heterotrimer of an alpha catalytic subunit (PRKAA1 or PRKAA2), a beta (PRKAB1 or PRKAB2) and a gamma non-catalytic subunits (PRKAG1, PRKAG2 or PRKAG3). Interacts with FNIP1 and FNIP2.</text>
</comment>
<organism evidence="8">
    <name type="scientific">Loa loa</name>
    <name type="common">Eye worm</name>
    <name type="synonym">Filaria loa</name>
    <dbReference type="NCBI Taxonomy" id="7209"/>
    <lineage>
        <taxon>Eukaryota</taxon>
        <taxon>Metazoa</taxon>
        <taxon>Ecdysozoa</taxon>
        <taxon>Nematoda</taxon>
        <taxon>Chromadorea</taxon>
        <taxon>Rhabditida</taxon>
        <taxon>Spirurina</taxon>
        <taxon>Spiruromorpha</taxon>
        <taxon>Filarioidea</taxon>
        <taxon>Onchocercidae</taxon>
        <taxon>Loa</taxon>
    </lineage>
</organism>
<gene>
    <name evidence="8" type="ORF">LOAG_17790</name>
</gene>
<evidence type="ECO:0000256" key="5">
    <source>
        <dbReference type="PROSITE-ProRule" id="PRU00703"/>
    </source>
</evidence>
<evidence type="ECO:0000256" key="3">
    <source>
        <dbReference type="ARBA" id="ARBA00023122"/>
    </source>
</evidence>
<evidence type="ECO:0000259" key="7">
    <source>
        <dbReference type="PROSITE" id="PS51371"/>
    </source>
</evidence>
<dbReference type="GO" id="GO:0031588">
    <property type="term" value="C:nucleotide-activated protein kinase complex"/>
    <property type="evidence" value="ECO:0007669"/>
    <property type="project" value="TreeGrafter"/>
</dbReference>
<dbReference type="InterPro" id="IPR000644">
    <property type="entry name" value="CBS_dom"/>
</dbReference>
<keyword evidence="2" id="KW-0677">Repeat</keyword>
<evidence type="ECO:0000256" key="6">
    <source>
        <dbReference type="SAM" id="MobiDB-lite"/>
    </source>
</evidence>
<dbReference type="SMART" id="SM00116">
    <property type="entry name" value="CBS"/>
    <property type="match status" value="4"/>
</dbReference>
<dbReference type="RefSeq" id="XP_020305862.1">
    <property type="nucleotide sequence ID" value="XM_020450453.1"/>
</dbReference>
<feature type="domain" description="CBS" evidence="7">
    <location>
        <begin position="324"/>
        <end position="384"/>
    </location>
</feature>
<dbReference type="GO" id="GO:0019887">
    <property type="term" value="F:protein kinase regulator activity"/>
    <property type="evidence" value="ECO:0007669"/>
    <property type="project" value="TreeGrafter"/>
</dbReference>
<feature type="compositionally biased region" description="Polar residues" evidence="6">
    <location>
        <begin position="1"/>
        <end position="14"/>
    </location>
</feature>
<dbReference type="GeneID" id="9938396"/>
<dbReference type="AlphaFoldDB" id="A0A1S0UH07"/>
<dbReference type="PROSITE" id="PS51371">
    <property type="entry name" value="CBS"/>
    <property type="match status" value="4"/>
</dbReference>
<proteinExistence type="inferred from homology"/>
<feature type="region of interest" description="Disordered" evidence="6">
    <location>
        <begin position="1"/>
        <end position="23"/>
    </location>
</feature>
<dbReference type="InterPro" id="IPR046342">
    <property type="entry name" value="CBS_dom_sf"/>
</dbReference>
<comment type="similarity">
    <text evidence="1">Belongs to the 5'-AMP-activated protein kinase gamma subunit family.</text>
</comment>
<dbReference type="InParanoid" id="A0A1S0UH07"/>
<dbReference type="CTD" id="9938396"/>
<feature type="domain" description="CBS" evidence="7">
    <location>
        <begin position="482"/>
        <end position="542"/>
    </location>
</feature>
<dbReference type="PANTHER" id="PTHR13780">
    <property type="entry name" value="AMP-ACTIVATED PROTEIN KINASE, GAMMA REGULATORY SUBUNIT"/>
    <property type="match status" value="1"/>
</dbReference>
<keyword evidence="3 5" id="KW-0129">CBS domain</keyword>
<feature type="domain" description="CBS" evidence="7">
    <location>
        <begin position="556"/>
        <end position="612"/>
    </location>
</feature>
<dbReference type="GO" id="GO:0005634">
    <property type="term" value="C:nucleus"/>
    <property type="evidence" value="ECO:0007669"/>
    <property type="project" value="TreeGrafter"/>
</dbReference>
<dbReference type="PANTHER" id="PTHR13780:SF35">
    <property type="entry name" value="LD22662P"/>
    <property type="match status" value="1"/>
</dbReference>